<dbReference type="InterPro" id="IPR050168">
    <property type="entry name" value="AAA_ATPase_domain"/>
</dbReference>
<dbReference type="GO" id="GO:0042254">
    <property type="term" value="P:ribosome biogenesis"/>
    <property type="evidence" value="ECO:0007669"/>
    <property type="project" value="TreeGrafter"/>
</dbReference>
<dbReference type="AlphaFoldDB" id="X6NUT5"/>
<name>X6NUT5_RETFI</name>
<gene>
    <name evidence="8" type="ORF">RFI_07458</name>
</gene>
<dbReference type="GO" id="GO:0005634">
    <property type="term" value="C:nucleus"/>
    <property type="evidence" value="ECO:0007669"/>
    <property type="project" value="TreeGrafter"/>
</dbReference>
<evidence type="ECO:0000256" key="2">
    <source>
        <dbReference type="ARBA" id="ARBA00006914"/>
    </source>
</evidence>
<dbReference type="FunFam" id="3.40.50.300:FF:000365">
    <property type="entry name" value="Ribosome biogenesis ATPase RIX7"/>
    <property type="match status" value="1"/>
</dbReference>
<dbReference type="GO" id="GO:0003723">
    <property type="term" value="F:RNA binding"/>
    <property type="evidence" value="ECO:0007669"/>
    <property type="project" value="TreeGrafter"/>
</dbReference>
<dbReference type="InterPro" id="IPR041569">
    <property type="entry name" value="AAA_lid_3"/>
</dbReference>
<dbReference type="GO" id="GO:1990275">
    <property type="term" value="F:preribosome binding"/>
    <property type="evidence" value="ECO:0007669"/>
    <property type="project" value="TreeGrafter"/>
</dbReference>
<evidence type="ECO:0000313" key="9">
    <source>
        <dbReference type="Proteomes" id="UP000023152"/>
    </source>
</evidence>
<evidence type="ECO:0000313" key="8">
    <source>
        <dbReference type="EMBL" id="ETO29663.1"/>
    </source>
</evidence>
<feature type="domain" description="AAA+ ATPase" evidence="7">
    <location>
        <begin position="281"/>
        <end position="420"/>
    </location>
</feature>
<dbReference type="Pfam" id="PF00004">
    <property type="entry name" value="AAA"/>
    <property type="match status" value="2"/>
</dbReference>
<dbReference type="InterPro" id="IPR003960">
    <property type="entry name" value="ATPase_AAA_CS"/>
</dbReference>
<evidence type="ECO:0000256" key="5">
    <source>
        <dbReference type="ARBA" id="ARBA00022840"/>
    </source>
</evidence>
<dbReference type="InterPro" id="IPR027417">
    <property type="entry name" value="P-loop_NTPase"/>
</dbReference>
<dbReference type="PROSITE" id="PS00674">
    <property type="entry name" value="AAA"/>
    <property type="match status" value="1"/>
</dbReference>
<protein>
    <recommendedName>
        <fullName evidence="7">AAA+ ATPase domain-containing protein</fullName>
    </recommendedName>
</protein>
<feature type="compositionally biased region" description="Basic and acidic residues" evidence="6">
    <location>
        <begin position="61"/>
        <end position="114"/>
    </location>
</feature>
<evidence type="ECO:0000256" key="3">
    <source>
        <dbReference type="ARBA" id="ARBA00022490"/>
    </source>
</evidence>
<dbReference type="Pfam" id="PF17862">
    <property type="entry name" value="AAA_lid_3"/>
    <property type="match status" value="2"/>
</dbReference>
<dbReference type="PANTHER" id="PTHR23077">
    <property type="entry name" value="AAA-FAMILY ATPASE"/>
    <property type="match status" value="1"/>
</dbReference>
<dbReference type="OrthoDB" id="27435at2759"/>
<reference evidence="8 9" key="1">
    <citation type="journal article" date="2013" name="Curr. Biol.">
        <title>The Genome of the Foraminiferan Reticulomyxa filosa.</title>
        <authorList>
            <person name="Glockner G."/>
            <person name="Hulsmann N."/>
            <person name="Schleicher M."/>
            <person name="Noegel A.A."/>
            <person name="Eichinger L."/>
            <person name="Gallinger C."/>
            <person name="Pawlowski J."/>
            <person name="Sierra R."/>
            <person name="Euteneuer U."/>
            <person name="Pillet L."/>
            <person name="Moustafa A."/>
            <person name="Platzer M."/>
            <person name="Groth M."/>
            <person name="Szafranski K."/>
            <person name="Schliwa M."/>
        </authorList>
    </citation>
    <scope>NUCLEOTIDE SEQUENCE [LARGE SCALE GENOMIC DNA]</scope>
</reference>
<comment type="similarity">
    <text evidence="2">Belongs to the AAA ATPase family.</text>
</comment>
<keyword evidence="3" id="KW-0963">Cytoplasm</keyword>
<comment type="subcellular location">
    <subcellularLocation>
        <location evidence="1">Cytoplasm</location>
    </subcellularLocation>
</comment>
<dbReference type="GO" id="GO:0005737">
    <property type="term" value="C:cytoplasm"/>
    <property type="evidence" value="ECO:0007669"/>
    <property type="project" value="UniProtKB-SubCell"/>
</dbReference>
<dbReference type="FunFam" id="3.40.50.300:FF:000567">
    <property type="entry name" value="ATPase, AAA family protein"/>
    <property type="match status" value="1"/>
</dbReference>
<dbReference type="PANTHER" id="PTHR23077:SF171">
    <property type="entry name" value="NUCLEAR VALOSIN-CONTAINING PROTEIN-LIKE"/>
    <property type="match status" value="1"/>
</dbReference>
<feature type="domain" description="AAA+ ATPase" evidence="7">
    <location>
        <begin position="626"/>
        <end position="764"/>
    </location>
</feature>
<keyword evidence="9" id="KW-1185">Reference proteome</keyword>
<organism evidence="8 9">
    <name type="scientific">Reticulomyxa filosa</name>
    <dbReference type="NCBI Taxonomy" id="46433"/>
    <lineage>
        <taxon>Eukaryota</taxon>
        <taxon>Sar</taxon>
        <taxon>Rhizaria</taxon>
        <taxon>Retaria</taxon>
        <taxon>Foraminifera</taxon>
        <taxon>Monothalamids</taxon>
        <taxon>Reticulomyxidae</taxon>
        <taxon>Reticulomyxa</taxon>
    </lineage>
</organism>
<feature type="region of interest" description="Disordered" evidence="6">
    <location>
        <begin position="488"/>
        <end position="527"/>
    </location>
</feature>
<dbReference type="Gene3D" id="3.40.50.300">
    <property type="entry name" value="P-loop containing nucleotide triphosphate hydrolases"/>
    <property type="match status" value="2"/>
</dbReference>
<dbReference type="OMA" id="DACITID"/>
<dbReference type="SMART" id="SM00382">
    <property type="entry name" value="AAA"/>
    <property type="match status" value="2"/>
</dbReference>
<feature type="compositionally biased region" description="Low complexity" evidence="6">
    <location>
        <begin position="504"/>
        <end position="517"/>
    </location>
</feature>
<evidence type="ECO:0000256" key="4">
    <source>
        <dbReference type="ARBA" id="ARBA00022741"/>
    </source>
</evidence>
<keyword evidence="4" id="KW-0547">Nucleotide-binding</keyword>
<proteinExistence type="inferred from homology"/>
<sequence>MSAIEKNIKKGRIISKIARLIMEPKGGNDNRSKAIYEILQSIDSRHKILCKCSKQKKRDAKKPEETSKPNEKGNEQKVEVTPTEVEKETAKEEKQEKGREKEENSSRVKSDGNDSIRAQKRTFSELNQTNEPNVPKTAANEYKIINYTRFLFGNANANRNTNTNASGKGSGKERIKAKHLEKTMEEITKKAIMSKYGHKNARAQMRSKKGEMEQPATTMTIGMATMTADEGNNNNSISWELSYPDETLSDVGGIEHMSETIKNLLLSLCCCDIWSTLGAIPPRSVLLHGPPGSGKTLLANALAGEAGVGFLSVSAPELVQALSGQSEAKIRSLFDTALANAPCILFIDEIDVIASKREDASKDMEKRIVAQLLTCLDNLARHAMEKAVLFIAATNRPDSIDSALRRGDRFDRELAMGIPDKKGRKKILSVITQTMKLEEDFDFDLIAEKTSGFVGADLKALTKEAGVIGVKRILRELKLVNAHWSANRSANANDSDNDGDDDNNNNNNNDDNNNGNDNDNDNDNDKWNNEIEDLQALEEGLEMDYSFYRNVRLNAIQLIDHYIKESDFLDALKVVQPSARREGFATIPDVSWNEIGALNEVRKVLEREIIDRISYKKLYQMFKVDSAAGVLLYGPPGCGKTLLAKAVASQSGASFISIKGPELLNKYVGESERAVRTVFDRARSSQPCVVFFDELDALAPRRDSDASGNHVSQRVVNQLLTEMDGIQSRGDIFVIGATNRADIIDEALMRPGRFGKKIYIPLPDKNGRLDILKKQCTGLPIDEKLIEHLVNDKRCEGFSGADLAQLAREASLALIDELQHIVGPSHDWKKSGNNYKHLKKVVGQDKDIKLEMRHFEKAFKEVRRSVSDEARDHHEHKS</sequence>
<accession>X6NUT5</accession>
<evidence type="ECO:0000259" key="7">
    <source>
        <dbReference type="SMART" id="SM00382"/>
    </source>
</evidence>
<dbReference type="SUPFAM" id="SSF52540">
    <property type="entry name" value="P-loop containing nucleoside triphosphate hydrolases"/>
    <property type="match status" value="2"/>
</dbReference>
<dbReference type="InterPro" id="IPR003593">
    <property type="entry name" value="AAA+_ATPase"/>
</dbReference>
<keyword evidence="5" id="KW-0067">ATP-binding</keyword>
<dbReference type="GO" id="GO:0005524">
    <property type="term" value="F:ATP binding"/>
    <property type="evidence" value="ECO:0007669"/>
    <property type="project" value="UniProtKB-KW"/>
</dbReference>
<evidence type="ECO:0000256" key="1">
    <source>
        <dbReference type="ARBA" id="ARBA00004496"/>
    </source>
</evidence>
<evidence type="ECO:0000256" key="6">
    <source>
        <dbReference type="SAM" id="MobiDB-lite"/>
    </source>
</evidence>
<dbReference type="GO" id="GO:0016887">
    <property type="term" value="F:ATP hydrolysis activity"/>
    <property type="evidence" value="ECO:0007669"/>
    <property type="project" value="InterPro"/>
</dbReference>
<dbReference type="Proteomes" id="UP000023152">
    <property type="component" value="Unassembled WGS sequence"/>
</dbReference>
<dbReference type="EMBL" id="ASPP01005917">
    <property type="protein sequence ID" value="ETO29663.1"/>
    <property type="molecule type" value="Genomic_DNA"/>
</dbReference>
<dbReference type="Gene3D" id="1.10.8.60">
    <property type="match status" value="2"/>
</dbReference>
<comment type="caution">
    <text evidence="8">The sequence shown here is derived from an EMBL/GenBank/DDBJ whole genome shotgun (WGS) entry which is preliminary data.</text>
</comment>
<dbReference type="InterPro" id="IPR003959">
    <property type="entry name" value="ATPase_AAA_core"/>
</dbReference>
<feature type="region of interest" description="Disordered" evidence="6">
    <location>
        <begin position="53"/>
        <end position="137"/>
    </location>
</feature>